<evidence type="ECO:0000256" key="3">
    <source>
        <dbReference type="ARBA" id="ARBA00022833"/>
    </source>
</evidence>
<dbReference type="OrthoDB" id="20689at2759"/>
<dbReference type="GO" id="GO:1900026">
    <property type="term" value="P:positive regulation of substrate adhesion-dependent cell spreading"/>
    <property type="evidence" value="ECO:0007669"/>
    <property type="project" value="TreeGrafter"/>
</dbReference>
<evidence type="ECO:0000256" key="5">
    <source>
        <dbReference type="PROSITE-ProRule" id="PRU00125"/>
    </source>
</evidence>
<reference evidence="8 9" key="2">
    <citation type="submission" date="2018-11" db="EMBL/GenBank/DDBJ databases">
        <authorList>
            <consortium name="Pathogen Informatics"/>
        </authorList>
    </citation>
    <scope>NUCLEOTIDE SEQUENCE [LARGE SCALE GENOMIC DNA]</scope>
</reference>
<dbReference type="Proteomes" id="UP000267096">
    <property type="component" value="Unassembled WGS sequence"/>
</dbReference>
<dbReference type="InterPro" id="IPR017351">
    <property type="entry name" value="PINCH-1-4-like"/>
</dbReference>
<evidence type="ECO:0000313" key="9">
    <source>
        <dbReference type="Proteomes" id="UP000267096"/>
    </source>
</evidence>
<dbReference type="GO" id="GO:0046872">
    <property type="term" value="F:metal ion binding"/>
    <property type="evidence" value="ECO:0007669"/>
    <property type="project" value="UniProtKB-KW"/>
</dbReference>
<evidence type="ECO:0000259" key="7">
    <source>
        <dbReference type="PROSITE" id="PS50023"/>
    </source>
</evidence>
<keyword evidence="9" id="KW-1185">Reference proteome</keyword>
<reference evidence="10" key="1">
    <citation type="submission" date="2017-02" db="UniProtKB">
        <authorList>
            <consortium name="WormBaseParasite"/>
        </authorList>
    </citation>
    <scope>IDENTIFICATION</scope>
</reference>
<evidence type="ECO:0000256" key="4">
    <source>
        <dbReference type="ARBA" id="ARBA00023038"/>
    </source>
</evidence>
<dbReference type="GO" id="GO:2001046">
    <property type="term" value="P:positive regulation of integrin-mediated signaling pathway"/>
    <property type="evidence" value="ECO:0007669"/>
    <property type="project" value="TreeGrafter"/>
</dbReference>
<keyword evidence="2" id="KW-0677">Repeat</keyword>
<dbReference type="GO" id="GO:0005737">
    <property type="term" value="C:cytoplasm"/>
    <property type="evidence" value="ECO:0007669"/>
    <property type="project" value="TreeGrafter"/>
</dbReference>
<dbReference type="InterPro" id="IPR001781">
    <property type="entry name" value="Znf_LIM"/>
</dbReference>
<organism evidence="10">
    <name type="scientific">Anisakis simplex</name>
    <name type="common">Herring worm</name>
    <dbReference type="NCBI Taxonomy" id="6269"/>
    <lineage>
        <taxon>Eukaryota</taxon>
        <taxon>Metazoa</taxon>
        <taxon>Ecdysozoa</taxon>
        <taxon>Nematoda</taxon>
        <taxon>Chromadorea</taxon>
        <taxon>Rhabditida</taxon>
        <taxon>Spirurina</taxon>
        <taxon>Ascaridomorpha</taxon>
        <taxon>Ascaridoidea</taxon>
        <taxon>Anisakidae</taxon>
        <taxon>Anisakis</taxon>
        <taxon>Anisakis simplex complex</taxon>
    </lineage>
</organism>
<dbReference type="AlphaFoldDB" id="A0A0M3JY75"/>
<dbReference type="GO" id="GO:0005911">
    <property type="term" value="C:cell-cell junction"/>
    <property type="evidence" value="ECO:0007669"/>
    <property type="project" value="TreeGrafter"/>
</dbReference>
<dbReference type="PROSITE" id="PS50023">
    <property type="entry name" value="LIM_DOMAIN_2"/>
    <property type="match status" value="3"/>
</dbReference>
<dbReference type="GO" id="GO:0098609">
    <property type="term" value="P:cell-cell adhesion"/>
    <property type="evidence" value="ECO:0007669"/>
    <property type="project" value="TreeGrafter"/>
</dbReference>
<dbReference type="FunFam" id="2.10.110.10:FF:000017">
    <property type="entry name" value="Lim and senescent cell antigen-like-containing"/>
    <property type="match status" value="1"/>
</dbReference>
<evidence type="ECO:0000256" key="2">
    <source>
        <dbReference type="ARBA" id="ARBA00022737"/>
    </source>
</evidence>
<sequence>MDRPLQLSIPGHSPSFSATSTSSQNTSSINVPIDPLSPLSAARCARCQQLFASGEVFISTGSKTWHNECFRCSLFGTFPHQWHQSLSMVFRCAQCFCSLLNDMHFTVDGRNYCEHDFKALYAPTCAKCKDFIMGRVIKAANCSWHPQCFRCEQCNTQLDNEGVWHYAGRNLCMTCNKLAKKEGGKLCSKCFTYIEPGKQLRYRHEDYHAYHFNCNKCGYSPQFRATVELNEKARIHRDDLYCPRCFDQMCHVCAACRHPIDDERSVFALQKHWHIDHFLCAKCEKPFYGSKHFEKRERAYCESCYKKGWNSCWRMYCWEGEGQKEGRKTISKVIEMDMRPICKKCFDKFPKELKQRMV</sequence>
<feature type="domain" description="LIM zinc-binding" evidence="7">
    <location>
        <begin position="42"/>
        <end position="107"/>
    </location>
</feature>
<feature type="domain" description="LIM zinc-binding" evidence="7">
    <location>
        <begin position="123"/>
        <end position="182"/>
    </location>
</feature>
<dbReference type="SMART" id="SM00132">
    <property type="entry name" value="LIM"/>
    <property type="match status" value="4"/>
</dbReference>
<dbReference type="Gene3D" id="2.10.110.10">
    <property type="entry name" value="Cysteine Rich Protein"/>
    <property type="match status" value="4"/>
</dbReference>
<keyword evidence="3 5" id="KW-0862">Zinc</keyword>
<proteinExistence type="predicted"/>
<dbReference type="GO" id="GO:0005925">
    <property type="term" value="C:focal adhesion"/>
    <property type="evidence" value="ECO:0007669"/>
    <property type="project" value="TreeGrafter"/>
</dbReference>
<accession>A0A0M3JY75</accession>
<evidence type="ECO:0000256" key="6">
    <source>
        <dbReference type="SAM" id="MobiDB-lite"/>
    </source>
</evidence>
<dbReference type="PANTHER" id="PTHR24210:SF7">
    <property type="entry name" value="LIM DOMAIN-CONTAINING PROTEIN PIN-2"/>
    <property type="match status" value="1"/>
</dbReference>
<feature type="domain" description="LIM zinc-binding" evidence="7">
    <location>
        <begin position="251"/>
        <end position="311"/>
    </location>
</feature>
<name>A0A0M3JY75_ANISI</name>
<evidence type="ECO:0000313" key="8">
    <source>
        <dbReference type="EMBL" id="VDK48183.1"/>
    </source>
</evidence>
<dbReference type="GO" id="GO:0045216">
    <property type="term" value="P:cell-cell junction organization"/>
    <property type="evidence" value="ECO:0007669"/>
    <property type="project" value="TreeGrafter"/>
</dbReference>
<protein>
    <submittedName>
        <fullName evidence="10">Pinch, putative (inferred by orthology to a S. mansoni protein)</fullName>
    </submittedName>
</protein>
<dbReference type="Pfam" id="PF00412">
    <property type="entry name" value="LIM"/>
    <property type="match status" value="3"/>
</dbReference>
<keyword evidence="4 5" id="KW-0440">LIM domain</keyword>
<gene>
    <name evidence="8" type="ORF">ASIM_LOCUS12804</name>
</gene>
<feature type="compositionally biased region" description="Low complexity" evidence="6">
    <location>
        <begin position="13"/>
        <end position="27"/>
    </location>
</feature>
<dbReference type="EMBL" id="UYRR01031253">
    <property type="protein sequence ID" value="VDK48183.1"/>
    <property type="molecule type" value="Genomic_DNA"/>
</dbReference>
<dbReference type="WBParaSite" id="ASIM_0001337601-mRNA-1">
    <property type="protein sequence ID" value="ASIM_0001337601-mRNA-1"/>
    <property type="gene ID" value="ASIM_0001337601"/>
</dbReference>
<dbReference type="PROSITE" id="PS00478">
    <property type="entry name" value="LIM_DOMAIN_1"/>
    <property type="match status" value="1"/>
</dbReference>
<dbReference type="PANTHER" id="PTHR24210">
    <property type="entry name" value="LIM DOMAIN-CONTAINING PROTEIN"/>
    <property type="match status" value="1"/>
</dbReference>
<keyword evidence="1 5" id="KW-0479">Metal-binding</keyword>
<evidence type="ECO:0000256" key="1">
    <source>
        <dbReference type="ARBA" id="ARBA00022723"/>
    </source>
</evidence>
<dbReference type="SUPFAM" id="SSF57716">
    <property type="entry name" value="Glucocorticoid receptor-like (DNA-binding domain)"/>
    <property type="match status" value="4"/>
</dbReference>
<evidence type="ECO:0000313" key="10">
    <source>
        <dbReference type="WBParaSite" id="ASIM_0001337601-mRNA-1"/>
    </source>
</evidence>
<feature type="region of interest" description="Disordered" evidence="6">
    <location>
        <begin position="1"/>
        <end position="27"/>
    </location>
</feature>